<dbReference type="PATRIC" id="fig|1769779.3.peg.1535"/>
<keyword evidence="2" id="KW-1185">Reference proteome</keyword>
<dbReference type="Proteomes" id="UP000095672">
    <property type="component" value="Chromosome"/>
</dbReference>
<name>A0A1C9W746_9GAMM</name>
<gene>
    <name evidence="1" type="ORF">AUP74_01538</name>
</gene>
<reference evidence="2" key="1">
    <citation type="submission" date="2016-01" db="EMBL/GenBank/DDBJ databases">
        <title>Complete genome sequence of Microbulbifer sp. CCB-MM1, a halophile isolated from Matang Mangrove Forest, Perak.</title>
        <authorList>
            <person name="Moh T.H."/>
            <person name="Dinesh B."/>
            <person name="Lau N.-S."/>
            <person name="Go F."/>
            <person name="Alexander Chong S.-C."/>
        </authorList>
    </citation>
    <scope>NUCLEOTIDE SEQUENCE [LARGE SCALE GENOMIC DNA]</scope>
    <source>
        <strain evidence="2">CCB-MM1</strain>
    </source>
</reference>
<evidence type="ECO:0000313" key="2">
    <source>
        <dbReference type="Proteomes" id="UP000095672"/>
    </source>
</evidence>
<dbReference type="KEGG" id="micc:AUP74_01538"/>
<evidence type="ECO:0000313" key="1">
    <source>
        <dbReference type="EMBL" id="AOS96974.1"/>
    </source>
</evidence>
<sequence>MGQGVLEINDCGLRVFTGTDEILESPGIAVVEPQKILVGTAAQMRARCHPTQVNNQFWRRLSLESLKSENARCRHHADLAYCHLQEVADHCDLPEEVALAVPGNFSREQLALLLGIIKESPINAVGLVDAATACLSATAPRGVHLHIELQRQQTLVSRIAVHEQSVLDIAETVNDAGLQNFQDAWARVFTDAFIMQCRFDPLHSAEAEQQLYDLMPQWINRAMRGGEVLAEMEDRTAKVTLRQLQDASTPILSRVRALIENLSESTSVVFVSHRWAEIPGGAQLAERIHLLPHNCIAQAISGRWEQIFSASEALPLINALDSAPPSEVAVQVNSAAEAAATHLLFGHRALAAQQPLFVSWQEGKLNITPTPPEHPAGTVTSHAGRLALRVDAGAQLMLNGQEISTPVNLTAGDRIGVADLEDVITAISVERYGA</sequence>
<dbReference type="OrthoDB" id="7052771at2"/>
<accession>A0A1C9W746</accession>
<protein>
    <recommendedName>
        <fullName evidence="3">FHA domain-containing protein</fullName>
    </recommendedName>
</protein>
<dbReference type="STRING" id="1769779.AUP74_01538"/>
<proteinExistence type="predicted"/>
<dbReference type="AlphaFoldDB" id="A0A1C9W746"/>
<evidence type="ECO:0008006" key="3">
    <source>
        <dbReference type="Google" id="ProtNLM"/>
    </source>
</evidence>
<dbReference type="EMBL" id="CP014143">
    <property type="protein sequence ID" value="AOS96974.1"/>
    <property type="molecule type" value="Genomic_DNA"/>
</dbReference>
<organism evidence="1 2">
    <name type="scientific">Microbulbifer aggregans</name>
    <dbReference type="NCBI Taxonomy" id="1769779"/>
    <lineage>
        <taxon>Bacteria</taxon>
        <taxon>Pseudomonadati</taxon>
        <taxon>Pseudomonadota</taxon>
        <taxon>Gammaproteobacteria</taxon>
        <taxon>Cellvibrionales</taxon>
        <taxon>Microbulbiferaceae</taxon>
        <taxon>Microbulbifer</taxon>
    </lineage>
</organism>
<dbReference type="RefSeq" id="WP_069947051.1">
    <property type="nucleotide sequence ID" value="NZ_CP014143.1"/>
</dbReference>